<keyword evidence="1" id="KW-1133">Transmembrane helix</keyword>
<feature type="transmembrane region" description="Helical" evidence="1">
    <location>
        <begin position="270"/>
        <end position="287"/>
    </location>
</feature>
<reference evidence="3" key="1">
    <citation type="submission" date="2019-08" db="EMBL/GenBank/DDBJ databases">
        <authorList>
            <person name="Kucharzyk K."/>
            <person name="Murdoch R.W."/>
            <person name="Higgins S."/>
            <person name="Loffler F."/>
        </authorList>
    </citation>
    <scope>NUCLEOTIDE SEQUENCE</scope>
</reference>
<evidence type="ECO:0000256" key="1">
    <source>
        <dbReference type="SAM" id="Phobius"/>
    </source>
</evidence>
<evidence type="ECO:0000259" key="2">
    <source>
        <dbReference type="Pfam" id="PF14258"/>
    </source>
</evidence>
<dbReference type="AlphaFoldDB" id="A0A644XFV1"/>
<accession>A0A644XFV1</accession>
<sequence length="402" mass="46207">MKIQSAFIYILAALLVTLYVVLEAGKSRVFNWKPVYSCNSREPLGCSGLYELLPDLFPGKEFRGTDRDFYTFFNDNRDSGQNLIVITERFDLDESACSKTSDWVGRGNTLFVSASDFSDEFCNKSGFHIDRSPQNEYPLSKPETGVTNQYILMDMDVPVSISGPWNPAIIGLDSASAGDTLMFVHQGMVEYPEPVFLRIEIGAGQIFIHGAPHLFSNYVIHEKSALSLAENTFLRLPEAPVFWDEYYKPGKQEMRDAGMNVIFERESLRTAWQLLIVLMLLYIVFVGKRRQKIIPVIEPPVNTSVEYIRTLGGIYYEKRNNRDILSKRLHFLLMTIRLKFSLDLKPEDPEFIRLLTLATGAQEQDIRKLAGYFHMVKNEMPDSRTTLKISRDIDLFYKKYIY</sequence>
<protein>
    <recommendedName>
        <fullName evidence="2">DUF4350 domain-containing protein</fullName>
    </recommendedName>
</protein>
<feature type="domain" description="DUF4350" evidence="2">
    <location>
        <begin position="40"/>
        <end position="231"/>
    </location>
</feature>
<name>A0A644XFV1_9ZZZZ</name>
<comment type="caution">
    <text evidence="3">The sequence shown here is derived from an EMBL/GenBank/DDBJ whole genome shotgun (WGS) entry which is preliminary data.</text>
</comment>
<gene>
    <name evidence="3" type="ORF">SDC9_61482</name>
</gene>
<keyword evidence="1" id="KW-0472">Membrane</keyword>
<dbReference type="InterPro" id="IPR025646">
    <property type="entry name" value="DUF4350"/>
</dbReference>
<dbReference type="EMBL" id="VSSQ01002388">
    <property type="protein sequence ID" value="MPM15116.1"/>
    <property type="molecule type" value="Genomic_DNA"/>
</dbReference>
<organism evidence="3">
    <name type="scientific">bioreactor metagenome</name>
    <dbReference type="NCBI Taxonomy" id="1076179"/>
    <lineage>
        <taxon>unclassified sequences</taxon>
        <taxon>metagenomes</taxon>
        <taxon>ecological metagenomes</taxon>
    </lineage>
</organism>
<proteinExistence type="predicted"/>
<evidence type="ECO:0000313" key="3">
    <source>
        <dbReference type="EMBL" id="MPM15116.1"/>
    </source>
</evidence>
<keyword evidence="1" id="KW-0812">Transmembrane</keyword>
<dbReference type="Pfam" id="PF14258">
    <property type="entry name" value="DUF4350"/>
    <property type="match status" value="1"/>
</dbReference>